<proteinExistence type="predicted"/>
<dbReference type="InterPro" id="IPR018289">
    <property type="entry name" value="MULE_transposase_dom"/>
</dbReference>
<dbReference type="Proteomes" id="UP000789759">
    <property type="component" value="Unassembled WGS sequence"/>
</dbReference>
<name>A0A9N9NAA6_9GLOM</name>
<reference evidence="2" key="1">
    <citation type="submission" date="2021-06" db="EMBL/GenBank/DDBJ databases">
        <authorList>
            <person name="Kallberg Y."/>
            <person name="Tangrot J."/>
            <person name="Rosling A."/>
        </authorList>
    </citation>
    <scope>NUCLEOTIDE SEQUENCE</scope>
    <source>
        <strain evidence="2">FL966</strain>
    </source>
</reference>
<evidence type="ECO:0000313" key="3">
    <source>
        <dbReference type="Proteomes" id="UP000789759"/>
    </source>
</evidence>
<protein>
    <submittedName>
        <fullName evidence="2">10182_t:CDS:1</fullName>
    </submittedName>
</protein>
<gene>
    <name evidence="2" type="ORF">CPELLU_LOCUS12579</name>
</gene>
<keyword evidence="3" id="KW-1185">Reference proteome</keyword>
<dbReference type="Pfam" id="PF10551">
    <property type="entry name" value="MULE"/>
    <property type="match status" value="1"/>
</dbReference>
<evidence type="ECO:0000259" key="1">
    <source>
        <dbReference type="Pfam" id="PF10551"/>
    </source>
</evidence>
<sequence>MIQVNVHKKYRDVVIIDITSKTNQFDMILMLVIVVDNNFQNLIIAAALLEDETEATFIWVFQELKNSCDAAPVVLYSDANSALISSIRNNYPET</sequence>
<dbReference type="PANTHER" id="PTHR47718">
    <property type="entry name" value="OS01G0519700 PROTEIN"/>
    <property type="match status" value="1"/>
</dbReference>
<dbReference type="PANTHER" id="PTHR47718:SF17">
    <property type="entry name" value="PROTEIN FAR1-RELATED SEQUENCE 5-LIKE"/>
    <property type="match status" value="1"/>
</dbReference>
<evidence type="ECO:0000313" key="2">
    <source>
        <dbReference type="EMBL" id="CAG8715655.1"/>
    </source>
</evidence>
<accession>A0A9N9NAA6</accession>
<feature type="domain" description="MULE transposase" evidence="1">
    <location>
        <begin position="13"/>
        <end position="94"/>
    </location>
</feature>
<dbReference type="AlphaFoldDB" id="A0A9N9NAA6"/>
<dbReference type="EMBL" id="CAJVQA010012314">
    <property type="protein sequence ID" value="CAG8715655.1"/>
    <property type="molecule type" value="Genomic_DNA"/>
</dbReference>
<organism evidence="2 3">
    <name type="scientific">Cetraspora pellucida</name>
    <dbReference type="NCBI Taxonomy" id="1433469"/>
    <lineage>
        <taxon>Eukaryota</taxon>
        <taxon>Fungi</taxon>
        <taxon>Fungi incertae sedis</taxon>
        <taxon>Mucoromycota</taxon>
        <taxon>Glomeromycotina</taxon>
        <taxon>Glomeromycetes</taxon>
        <taxon>Diversisporales</taxon>
        <taxon>Gigasporaceae</taxon>
        <taxon>Cetraspora</taxon>
    </lineage>
</organism>
<comment type="caution">
    <text evidence="2">The sequence shown here is derived from an EMBL/GenBank/DDBJ whole genome shotgun (WGS) entry which is preliminary data.</text>
</comment>
<dbReference type="OrthoDB" id="2440505at2759"/>